<evidence type="ECO:0000256" key="6">
    <source>
        <dbReference type="ARBA" id="ARBA00012216"/>
    </source>
</evidence>
<dbReference type="FunFam" id="3.30.470.20:FF:000008">
    <property type="entry name" value="D-alanine--D-alanine ligase"/>
    <property type="match status" value="1"/>
</dbReference>
<dbReference type="NCBIfam" id="NF002378">
    <property type="entry name" value="PRK01372.1"/>
    <property type="match status" value="1"/>
</dbReference>
<protein>
    <recommendedName>
        <fullName evidence="6 19">D-alanine--D-alanine ligase</fullName>
        <ecNumber evidence="6 19">6.3.2.4</ecNumber>
    </recommendedName>
    <alternativeName>
        <fullName evidence="19">D-Ala-D-Ala ligase</fullName>
    </alternativeName>
    <alternativeName>
        <fullName evidence="19">D-alanylalanine synthetase</fullName>
    </alternativeName>
</protein>
<dbReference type="GO" id="GO:0008716">
    <property type="term" value="F:D-alanine-D-alanine ligase activity"/>
    <property type="evidence" value="ECO:0007669"/>
    <property type="project" value="UniProtKB-UniRule"/>
</dbReference>
<keyword evidence="14 19" id="KW-0573">Peptidoglycan synthesis</keyword>
<keyword evidence="16 19" id="KW-0961">Cell wall biogenesis/degradation</keyword>
<keyword evidence="11 22" id="KW-0067">ATP-binding</keyword>
<sequence>MRKNNKIAVVMGGISSERNISLMSGHAVLSGLYKENINAYAFDTKYQSILNIKKYNFDKVFISLHGRGGEDGKIQAVLDVLNLPYTGSGVMASSIAIDKIRTKLLWKGYGLQSSNFIWLTYNQIMQGLDKNTKHSISMLGLPLFVKPNREGSSIGISKVNTMSELPKALKKALHYDQDIIIEQFLNGEEYTICILGNQILPIIKITTNNKFYNYQAKYLSDNTKYHFSNNLSIQQELKLKKLASSAWNSLGCTSYGRIDVMTNNEGEFYLLEVNTSPGMTAHSLFPLAAEKAGIPFSKLIINILELSINKNNFRKT</sequence>
<evidence type="ECO:0000256" key="5">
    <source>
        <dbReference type="ARBA" id="ARBA00010871"/>
    </source>
</evidence>
<dbReference type="AlphaFoldDB" id="A0A2P5SY23"/>
<keyword evidence="7 19" id="KW-0963">Cytoplasm</keyword>
<evidence type="ECO:0000256" key="17">
    <source>
        <dbReference type="ARBA" id="ARBA00047614"/>
    </source>
</evidence>
<evidence type="ECO:0000256" key="12">
    <source>
        <dbReference type="ARBA" id="ARBA00022842"/>
    </source>
</evidence>
<dbReference type="NCBIfam" id="TIGR01205">
    <property type="entry name" value="D_ala_D_alaTIGR"/>
    <property type="match status" value="1"/>
</dbReference>
<dbReference type="GO" id="GO:0008360">
    <property type="term" value="P:regulation of cell shape"/>
    <property type="evidence" value="ECO:0007669"/>
    <property type="project" value="UniProtKB-KW"/>
</dbReference>
<keyword evidence="15 21" id="KW-0464">Manganese</keyword>
<comment type="caution">
    <text evidence="24">The sequence shown here is derived from an EMBL/GenBank/DDBJ whole genome shotgun (WGS) entry which is preliminary data.</text>
</comment>
<dbReference type="RefSeq" id="WP_136131643.1">
    <property type="nucleotide sequence ID" value="NZ_PDKS01000002.1"/>
</dbReference>
<evidence type="ECO:0000256" key="15">
    <source>
        <dbReference type="ARBA" id="ARBA00023211"/>
    </source>
</evidence>
<dbReference type="Proteomes" id="UP000296034">
    <property type="component" value="Unassembled WGS sequence"/>
</dbReference>
<feature type="domain" description="ATP-grasp" evidence="23">
    <location>
        <begin position="103"/>
        <end position="305"/>
    </location>
</feature>
<evidence type="ECO:0000256" key="3">
    <source>
        <dbReference type="ARBA" id="ARBA00004496"/>
    </source>
</evidence>
<feature type="active site" evidence="20">
    <location>
        <position position="283"/>
    </location>
</feature>
<organism evidence="24 25">
    <name type="scientific">Candidatus Pantoea edessiphila</name>
    <dbReference type="NCBI Taxonomy" id="2044610"/>
    <lineage>
        <taxon>Bacteria</taxon>
        <taxon>Pseudomonadati</taxon>
        <taxon>Pseudomonadota</taxon>
        <taxon>Gammaproteobacteria</taxon>
        <taxon>Enterobacterales</taxon>
        <taxon>Erwiniaceae</taxon>
        <taxon>Pantoea</taxon>
    </lineage>
</organism>
<dbReference type="SUPFAM" id="SSF56059">
    <property type="entry name" value="Glutathione synthetase ATP-binding domain-like"/>
    <property type="match status" value="1"/>
</dbReference>
<dbReference type="Pfam" id="PF07478">
    <property type="entry name" value="Dala_Dala_lig_C"/>
    <property type="match status" value="1"/>
</dbReference>
<comment type="pathway">
    <text evidence="4 19">Cell wall biogenesis; peptidoglycan biosynthesis.</text>
</comment>
<dbReference type="UniPathway" id="UPA00219"/>
<evidence type="ECO:0000256" key="21">
    <source>
        <dbReference type="PIRSR" id="PIRSR039102-3"/>
    </source>
</evidence>
<evidence type="ECO:0000256" key="11">
    <source>
        <dbReference type="ARBA" id="ARBA00022840"/>
    </source>
</evidence>
<evidence type="ECO:0000256" key="14">
    <source>
        <dbReference type="ARBA" id="ARBA00022984"/>
    </source>
</evidence>
<dbReference type="PANTHER" id="PTHR23132">
    <property type="entry name" value="D-ALANINE--D-ALANINE LIGASE"/>
    <property type="match status" value="1"/>
</dbReference>
<dbReference type="EC" id="6.3.2.4" evidence="6 19"/>
<comment type="cofactor">
    <cofactor evidence="1">
        <name>Mn(2+)</name>
        <dbReference type="ChEBI" id="CHEBI:29035"/>
    </cofactor>
</comment>
<comment type="cofactor">
    <cofactor evidence="21">
        <name>Mg(2+)</name>
        <dbReference type="ChEBI" id="CHEBI:18420"/>
    </cofactor>
    <cofactor evidence="21">
        <name>Mn(2+)</name>
        <dbReference type="ChEBI" id="CHEBI:29035"/>
    </cofactor>
    <text evidence="21">Binds 2 magnesium or manganese ions per subunit.</text>
</comment>
<keyword evidence="8 19" id="KW-0436">Ligase</keyword>
<comment type="similarity">
    <text evidence="5 19">Belongs to the D-alanine--D-alanine ligase family.</text>
</comment>
<evidence type="ECO:0000313" key="25">
    <source>
        <dbReference type="Proteomes" id="UP000296034"/>
    </source>
</evidence>
<dbReference type="PROSITE" id="PS00843">
    <property type="entry name" value="DALA_DALA_LIGASE_1"/>
    <property type="match status" value="1"/>
</dbReference>
<proteinExistence type="inferred from homology"/>
<dbReference type="InterPro" id="IPR013815">
    <property type="entry name" value="ATP_grasp_subdomain_1"/>
</dbReference>
<dbReference type="GO" id="GO:0005524">
    <property type="term" value="F:ATP binding"/>
    <property type="evidence" value="ECO:0007669"/>
    <property type="project" value="UniProtKB-UniRule"/>
</dbReference>
<gene>
    <name evidence="19 24" type="primary">ddl</name>
    <name evidence="24" type="ORF">CRV11_01755</name>
</gene>
<comment type="function">
    <text evidence="2 19">Cell wall formation.</text>
</comment>
<dbReference type="GO" id="GO:0071555">
    <property type="term" value="P:cell wall organization"/>
    <property type="evidence" value="ECO:0007669"/>
    <property type="project" value="UniProtKB-KW"/>
</dbReference>
<dbReference type="PROSITE" id="PS50975">
    <property type="entry name" value="ATP_GRASP"/>
    <property type="match status" value="1"/>
</dbReference>
<dbReference type="InterPro" id="IPR011095">
    <property type="entry name" value="Dala_Dala_lig_C"/>
</dbReference>
<evidence type="ECO:0000256" key="13">
    <source>
        <dbReference type="ARBA" id="ARBA00022960"/>
    </source>
</evidence>
<dbReference type="GO" id="GO:0005829">
    <property type="term" value="C:cytosol"/>
    <property type="evidence" value="ECO:0007669"/>
    <property type="project" value="UniProtKB-ARBA"/>
</dbReference>
<dbReference type="Gene3D" id="3.40.50.20">
    <property type="match status" value="1"/>
</dbReference>
<keyword evidence="10 22" id="KW-0547">Nucleotide-binding</keyword>
<keyword evidence="9 21" id="KW-0479">Metal-binding</keyword>
<accession>A0A2P5SY23</accession>
<evidence type="ECO:0000256" key="9">
    <source>
        <dbReference type="ARBA" id="ARBA00022723"/>
    </source>
</evidence>
<feature type="binding site" evidence="21">
    <location>
        <position position="259"/>
    </location>
    <ligand>
        <name>Mg(2+)</name>
        <dbReference type="ChEBI" id="CHEBI:18420"/>
        <label>1</label>
    </ligand>
</feature>
<evidence type="ECO:0000256" key="18">
    <source>
        <dbReference type="ARBA" id="ARBA00060592"/>
    </source>
</evidence>
<dbReference type="InterPro" id="IPR005905">
    <property type="entry name" value="D_ala_D_ala"/>
</dbReference>
<dbReference type="InterPro" id="IPR016185">
    <property type="entry name" value="PreATP-grasp_dom_sf"/>
</dbReference>
<dbReference type="Gene3D" id="3.30.470.20">
    <property type="entry name" value="ATP-grasp fold, B domain"/>
    <property type="match status" value="1"/>
</dbReference>
<dbReference type="InterPro" id="IPR011127">
    <property type="entry name" value="Dala_Dala_lig_N"/>
</dbReference>
<evidence type="ECO:0000256" key="19">
    <source>
        <dbReference type="HAMAP-Rule" id="MF_00047"/>
    </source>
</evidence>
<dbReference type="PIRSF" id="PIRSF039102">
    <property type="entry name" value="Ddl/VanB"/>
    <property type="match status" value="1"/>
</dbReference>
<dbReference type="GO" id="GO:0046872">
    <property type="term" value="F:metal ion binding"/>
    <property type="evidence" value="ECO:0007669"/>
    <property type="project" value="UniProtKB-KW"/>
</dbReference>
<dbReference type="PROSITE" id="PS00844">
    <property type="entry name" value="DALA_DALA_LIGASE_2"/>
    <property type="match status" value="1"/>
</dbReference>
<dbReference type="OrthoDB" id="9813261at2"/>
<feature type="active site" evidence="20">
    <location>
        <position position="152"/>
    </location>
</feature>
<evidence type="ECO:0000256" key="22">
    <source>
        <dbReference type="PROSITE-ProRule" id="PRU00409"/>
    </source>
</evidence>
<reference evidence="24 25" key="1">
    <citation type="journal article" date="2018" name="Genome Biol. Evol.">
        <title>Cladogenesis and Genomic Streamlining in Extracellular Endosymbionts of Tropical Stink Bugs.</title>
        <authorList>
            <person name="Otero-Bravo A."/>
            <person name="Goffredi S."/>
            <person name="Sabree Z.L."/>
        </authorList>
    </citation>
    <scope>NUCLEOTIDE SEQUENCE [LARGE SCALE GENOMIC DNA]</scope>
    <source>
        <strain evidence="24 25">SoET</strain>
    </source>
</reference>
<feature type="binding site" evidence="21">
    <location>
        <position position="272"/>
    </location>
    <ligand>
        <name>Mg(2+)</name>
        <dbReference type="ChEBI" id="CHEBI:18420"/>
        <label>1</label>
    </ligand>
</feature>
<dbReference type="Gene3D" id="3.30.1490.20">
    <property type="entry name" value="ATP-grasp fold, A domain"/>
    <property type="match status" value="1"/>
</dbReference>
<evidence type="ECO:0000256" key="2">
    <source>
        <dbReference type="ARBA" id="ARBA00003921"/>
    </source>
</evidence>
<evidence type="ECO:0000256" key="8">
    <source>
        <dbReference type="ARBA" id="ARBA00022598"/>
    </source>
</evidence>
<feature type="binding site" evidence="21">
    <location>
        <position position="274"/>
    </location>
    <ligand>
        <name>Mg(2+)</name>
        <dbReference type="ChEBI" id="CHEBI:18420"/>
        <label>2</label>
    </ligand>
</feature>
<evidence type="ECO:0000256" key="20">
    <source>
        <dbReference type="PIRSR" id="PIRSR039102-1"/>
    </source>
</evidence>
<dbReference type="SUPFAM" id="SSF52440">
    <property type="entry name" value="PreATP-grasp domain"/>
    <property type="match status" value="1"/>
</dbReference>
<keyword evidence="12 21" id="KW-0460">Magnesium</keyword>
<dbReference type="GO" id="GO:0009252">
    <property type="term" value="P:peptidoglycan biosynthetic process"/>
    <property type="evidence" value="ECO:0007669"/>
    <property type="project" value="UniProtKB-UniRule"/>
</dbReference>
<evidence type="ECO:0000256" key="1">
    <source>
        <dbReference type="ARBA" id="ARBA00001936"/>
    </source>
</evidence>
<dbReference type="InterPro" id="IPR000291">
    <property type="entry name" value="D-Ala_lig_Van_CS"/>
</dbReference>
<comment type="pathway">
    <text evidence="18">Glycan biosynthesis.</text>
</comment>
<comment type="catalytic activity">
    <reaction evidence="17 19">
        <text>2 D-alanine + ATP = D-alanyl-D-alanine + ADP + phosphate + H(+)</text>
        <dbReference type="Rhea" id="RHEA:11224"/>
        <dbReference type="ChEBI" id="CHEBI:15378"/>
        <dbReference type="ChEBI" id="CHEBI:30616"/>
        <dbReference type="ChEBI" id="CHEBI:43474"/>
        <dbReference type="ChEBI" id="CHEBI:57416"/>
        <dbReference type="ChEBI" id="CHEBI:57822"/>
        <dbReference type="ChEBI" id="CHEBI:456216"/>
        <dbReference type="EC" id="6.3.2.4"/>
    </reaction>
</comment>
<evidence type="ECO:0000313" key="24">
    <source>
        <dbReference type="EMBL" id="PPI87239.1"/>
    </source>
</evidence>
<evidence type="ECO:0000259" key="23">
    <source>
        <dbReference type="PROSITE" id="PS50975"/>
    </source>
</evidence>
<dbReference type="Pfam" id="PF01820">
    <property type="entry name" value="Dala_Dala_lig_N"/>
    <property type="match status" value="1"/>
</dbReference>
<dbReference type="EMBL" id="PDKS01000002">
    <property type="protein sequence ID" value="PPI87239.1"/>
    <property type="molecule type" value="Genomic_DNA"/>
</dbReference>
<keyword evidence="13 19" id="KW-0133">Cell shape</keyword>
<dbReference type="HAMAP" id="MF_00047">
    <property type="entry name" value="Dala_Dala_lig"/>
    <property type="match status" value="1"/>
</dbReference>
<comment type="subcellular location">
    <subcellularLocation>
        <location evidence="3 19">Cytoplasm</location>
    </subcellularLocation>
</comment>
<evidence type="ECO:0000256" key="10">
    <source>
        <dbReference type="ARBA" id="ARBA00022741"/>
    </source>
</evidence>
<evidence type="ECO:0000256" key="4">
    <source>
        <dbReference type="ARBA" id="ARBA00004752"/>
    </source>
</evidence>
<evidence type="ECO:0000256" key="7">
    <source>
        <dbReference type="ARBA" id="ARBA00022490"/>
    </source>
</evidence>
<evidence type="ECO:0000256" key="16">
    <source>
        <dbReference type="ARBA" id="ARBA00023316"/>
    </source>
</evidence>
<name>A0A2P5SY23_9GAMM</name>
<dbReference type="InterPro" id="IPR011761">
    <property type="entry name" value="ATP-grasp"/>
</dbReference>
<feature type="binding site" evidence="21">
    <location>
        <position position="272"/>
    </location>
    <ligand>
        <name>Mg(2+)</name>
        <dbReference type="ChEBI" id="CHEBI:18420"/>
        <label>2</label>
    </ligand>
</feature>
<dbReference type="FunFam" id="3.30.1490.20:FF:000007">
    <property type="entry name" value="D-alanine--D-alanine ligase"/>
    <property type="match status" value="1"/>
</dbReference>
<feature type="active site" evidence="20">
    <location>
        <position position="17"/>
    </location>
</feature>
<dbReference type="PANTHER" id="PTHR23132:SF23">
    <property type="entry name" value="D-ALANINE--D-ALANINE LIGASE B"/>
    <property type="match status" value="1"/>
</dbReference>